<dbReference type="EMBL" id="FNZM01000023">
    <property type="protein sequence ID" value="SEK12890.1"/>
    <property type="molecule type" value="Genomic_DNA"/>
</dbReference>
<evidence type="ECO:0000256" key="1">
    <source>
        <dbReference type="SAM" id="Phobius"/>
    </source>
</evidence>
<accession>A0AAQ1JXN4</accession>
<evidence type="ECO:0000313" key="2">
    <source>
        <dbReference type="EMBL" id="SEK12890.1"/>
    </source>
</evidence>
<organism evidence="2 3">
    <name type="scientific">Paraburkholderia tropica</name>
    <dbReference type="NCBI Taxonomy" id="92647"/>
    <lineage>
        <taxon>Bacteria</taxon>
        <taxon>Pseudomonadati</taxon>
        <taxon>Pseudomonadota</taxon>
        <taxon>Betaproteobacteria</taxon>
        <taxon>Burkholderiales</taxon>
        <taxon>Burkholderiaceae</taxon>
        <taxon>Paraburkholderia</taxon>
    </lineage>
</organism>
<keyword evidence="1" id="KW-1133">Transmembrane helix</keyword>
<reference evidence="2 3" key="1">
    <citation type="submission" date="2016-10" db="EMBL/GenBank/DDBJ databases">
        <authorList>
            <person name="Varghese N."/>
            <person name="Submissions S."/>
        </authorList>
    </citation>
    <scope>NUCLEOTIDE SEQUENCE [LARGE SCALE GENOMIC DNA]</scope>
    <source>
        <strain evidence="2 3">LMG 22274</strain>
    </source>
</reference>
<feature type="transmembrane region" description="Helical" evidence="1">
    <location>
        <begin position="155"/>
        <end position="173"/>
    </location>
</feature>
<protein>
    <submittedName>
        <fullName evidence="2">Uncharacterized protein</fullName>
    </submittedName>
</protein>
<sequence>MQHAIISALSSLPFLVSVTVATILAAFFFWLRADSFRFTAFAYKRWWAFGNDHRAEFQRLTKESGDSTVNDGLVQAELTLCTTFKSVISGSSNTEVTAGQFGRAKNYLKITQQTDIHPPSMMARVGLFVLILAESVGTGYVLAPWMSTEITPSQANLAAGVLALAVAIVLALLTHTTGAEMAKFSHFRKRHGSEGLEVRIDLGDDQDQDAYYIDPNTNTVRQNPLPRRFANRVDDPGVKGPILLVVSGAIIIAIMVAIYVIRVNGVESEATRQIVSMETNGVQGGGDVSPFDSAGTSSALPLSVAQAQQASRKDVAESLGGNYKVQGIAASLMLALIYLVTQFTAFIVAFKSTFSGQGEAAYDFTRNQPSFETFRARFLQPRIARAESFLTQLREARKKSNHRIGTLTFESFLKHGEQREEQARDNVIDRVAADVATGKSEGERELRYELALKNHNFSSGEQDQVIKAYQAAILRTDGIRSKPAATRPLAQTLDTTLIRVQADERAALQEAQATIEAARARPTSPVEEAADINALAQAFAALPDNLAKGEFLEKQASTLSSDDFAQLSDEIKRRKRLAKTTEKFSDLLDD</sequence>
<keyword evidence="1" id="KW-0812">Transmembrane</keyword>
<dbReference type="AlphaFoldDB" id="A0AAQ1JXN4"/>
<evidence type="ECO:0000313" key="3">
    <source>
        <dbReference type="Proteomes" id="UP000183529"/>
    </source>
</evidence>
<dbReference type="RefSeq" id="WP_074986985.1">
    <property type="nucleotide sequence ID" value="NZ_CADFGN010000015.1"/>
</dbReference>
<feature type="transmembrane region" description="Helical" evidence="1">
    <location>
        <begin position="12"/>
        <end position="31"/>
    </location>
</feature>
<gene>
    <name evidence="2" type="ORF">SAMN05216550_1237</name>
</gene>
<comment type="caution">
    <text evidence="2">The sequence shown here is derived from an EMBL/GenBank/DDBJ whole genome shotgun (WGS) entry which is preliminary data.</text>
</comment>
<feature type="transmembrane region" description="Helical" evidence="1">
    <location>
        <begin position="242"/>
        <end position="261"/>
    </location>
</feature>
<feature type="transmembrane region" description="Helical" evidence="1">
    <location>
        <begin position="328"/>
        <end position="350"/>
    </location>
</feature>
<dbReference type="Proteomes" id="UP000183529">
    <property type="component" value="Unassembled WGS sequence"/>
</dbReference>
<keyword evidence="1" id="KW-0472">Membrane</keyword>
<name>A0AAQ1JXN4_9BURK</name>
<proteinExistence type="predicted"/>
<feature type="transmembrane region" description="Helical" evidence="1">
    <location>
        <begin position="125"/>
        <end position="143"/>
    </location>
</feature>